<comment type="catalytic activity">
    <reaction evidence="12">
        <text>ATP + H2O = ADP + phosphate + H(+)</text>
        <dbReference type="Rhea" id="RHEA:13065"/>
        <dbReference type="ChEBI" id="CHEBI:15377"/>
        <dbReference type="ChEBI" id="CHEBI:15378"/>
        <dbReference type="ChEBI" id="CHEBI:30616"/>
        <dbReference type="ChEBI" id="CHEBI:43474"/>
        <dbReference type="ChEBI" id="CHEBI:456216"/>
        <dbReference type="EC" id="3.6.4.12"/>
    </reaction>
    <physiologicalReaction direction="left-to-right" evidence="12">
        <dbReference type="Rhea" id="RHEA:13066"/>
    </physiologicalReaction>
</comment>
<organism evidence="14">
    <name type="scientific">Darwinula stevensoni</name>
    <dbReference type="NCBI Taxonomy" id="69355"/>
    <lineage>
        <taxon>Eukaryota</taxon>
        <taxon>Metazoa</taxon>
        <taxon>Ecdysozoa</taxon>
        <taxon>Arthropoda</taxon>
        <taxon>Crustacea</taxon>
        <taxon>Oligostraca</taxon>
        <taxon>Ostracoda</taxon>
        <taxon>Podocopa</taxon>
        <taxon>Podocopida</taxon>
        <taxon>Darwinulocopina</taxon>
        <taxon>Darwinuloidea</taxon>
        <taxon>Darwinulidae</taxon>
        <taxon>Darwinula</taxon>
    </lineage>
</organism>
<dbReference type="AlphaFoldDB" id="A0A7R9FQP6"/>
<dbReference type="OrthoDB" id="6513042at2759"/>
<dbReference type="Pfam" id="PF13086">
    <property type="entry name" value="AAA_11"/>
    <property type="match status" value="2"/>
</dbReference>
<name>A0A7R9FQP6_9CRUS</name>
<dbReference type="InterPro" id="IPR047187">
    <property type="entry name" value="SF1_C_Upf1"/>
</dbReference>
<dbReference type="SUPFAM" id="SSF52540">
    <property type="entry name" value="P-loop containing nucleoside triphosphate hydrolases"/>
    <property type="match status" value="1"/>
</dbReference>
<keyword evidence="5" id="KW-0547">Nucleotide-binding</keyword>
<keyword evidence="9" id="KW-0694">RNA-binding</keyword>
<comment type="similarity">
    <text evidence="2">Belongs to the DNA2/NAM7 helicase family. SDE3 subfamily.</text>
</comment>
<dbReference type="GO" id="GO:0031047">
    <property type="term" value="P:regulatory ncRNA-mediated gene silencing"/>
    <property type="evidence" value="ECO:0007669"/>
    <property type="project" value="UniProtKB-KW"/>
</dbReference>
<dbReference type="GO" id="GO:0003724">
    <property type="term" value="F:RNA helicase activity"/>
    <property type="evidence" value="ECO:0007669"/>
    <property type="project" value="UniProtKB-EC"/>
</dbReference>
<evidence type="ECO:0000256" key="1">
    <source>
        <dbReference type="ARBA" id="ARBA00004331"/>
    </source>
</evidence>
<keyword evidence="10" id="KW-0943">RNA-mediated gene silencing</keyword>
<dbReference type="InterPro" id="IPR027417">
    <property type="entry name" value="P-loop_NTPase"/>
</dbReference>
<dbReference type="PROSITE" id="PS51192">
    <property type="entry name" value="HELICASE_ATP_BIND_1"/>
    <property type="match status" value="1"/>
</dbReference>
<dbReference type="GO" id="GO:0016787">
    <property type="term" value="F:hydrolase activity"/>
    <property type="evidence" value="ECO:0007669"/>
    <property type="project" value="UniProtKB-KW"/>
</dbReference>
<dbReference type="Gene3D" id="3.40.50.300">
    <property type="entry name" value="P-loop containing nucleotide triphosphate hydrolases"/>
    <property type="match status" value="2"/>
</dbReference>
<comment type="subcellular location">
    <subcellularLocation>
        <location evidence="1">Cytoplasm</location>
        <location evidence="1">Cytoplasmic ribonucleoprotein granule</location>
    </subcellularLocation>
</comment>
<dbReference type="GO" id="GO:0036464">
    <property type="term" value="C:cytoplasmic ribonucleoprotein granule"/>
    <property type="evidence" value="ECO:0007669"/>
    <property type="project" value="UniProtKB-SubCell"/>
</dbReference>
<evidence type="ECO:0000256" key="5">
    <source>
        <dbReference type="ARBA" id="ARBA00022741"/>
    </source>
</evidence>
<evidence type="ECO:0000256" key="8">
    <source>
        <dbReference type="ARBA" id="ARBA00022840"/>
    </source>
</evidence>
<evidence type="ECO:0000256" key="7">
    <source>
        <dbReference type="ARBA" id="ARBA00022806"/>
    </source>
</evidence>
<evidence type="ECO:0000256" key="11">
    <source>
        <dbReference type="ARBA" id="ARBA00047984"/>
    </source>
</evidence>
<evidence type="ECO:0000256" key="10">
    <source>
        <dbReference type="ARBA" id="ARBA00023158"/>
    </source>
</evidence>
<dbReference type="InterPro" id="IPR041679">
    <property type="entry name" value="DNA2/NAM7-like_C"/>
</dbReference>
<dbReference type="CDD" id="cd18808">
    <property type="entry name" value="SF1_C_Upf1"/>
    <property type="match status" value="1"/>
</dbReference>
<dbReference type="InterPro" id="IPR041677">
    <property type="entry name" value="DNA2/NAM7_AAA_11"/>
</dbReference>
<gene>
    <name evidence="14" type="ORF">DSTB1V02_LOCUS11109</name>
</gene>
<dbReference type="GO" id="GO:0003678">
    <property type="term" value="F:DNA helicase activity"/>
    <property type="evidence" value="ECO:0007669"/>
    <property type="project" value="UniProtKB-EC"/>
</dbReference>
<dbReference type="FunFam" id="3.40.50.300:FF:000608">
    <property type="entry name" value="Mov10 RISC complex RNA helicase"/>
    <property type="match status" value="1"/>
</dbReference>
<keyword evidence="4" id="KW-0963">Cytoplasm</keyword>
<keyword evidence="7" id="KW-0347">Helicase</keyword>
<protein>
    <recommendedName>
        <fullName evidence="3">RNA helicase</fullName>
        <ecNumber evidence="3">3.6.4.13</ecNumber>
    </recommendedName>
</protein>
<feature type="domain" description="Helicase ATP-binding" evidence="13">
    <location>
        <begin position="108"/>
        <end position="263"/>
    </location>
</feature>
<dbReference type="EC" id="3.6.4.13" evidence="3"/>
<evidence type="ECO:0000256" key="12">
    <source>
        <dbReference type="ARBA" id="ARBA00048432"/>
    </source>
</evidence>
<dbReference type="PANTHER" id="PTHR45418">
    <property type="entry name" value="CANCER/TESTIS ANTIGEN 55"/>
    <property type="match status" value="1"/>
</dbReference>
<reference evidence="14" key="1">
    <citation type="submission" date="2020-11" db="EMBL/GenBank/DDBJ databases">
        <authorList>
            <person name="Tran Van P."/>
        </authorList>
    </citation>
    <scope>NUCLEOTIDE SEQUENCE</scope>
</reference>
<proteinExistence type="inferred from homology"/>
<keyword evidence="6" id="KW-0378">Hydrolase</keyword>
<sequence>MTCTTLVFQVVPRTPQANLSDMPRLVNGGQGNHFQGTSNGIWSVALKGERKVDLKISKEWCTFQLNRDAPFIIPKFIPAFMEIGRERELGWCNPHLNKHQKAAVWHILQGLARPSPYIIFGPPGTGKTVTVVEAIIQLHCGLPFSRILVTTPSNSSADLIVERLAKSGACHPGEMVRLSAFQRDPALISSIVKPFSRSADDLARVVRSRIIVTTCASSGLLYSQEIRRGHFTHVIIDEAGQAMEPEALIPIGLVSPENGQIILAGDPLQLGPVLTSSYAKTYGLGLSLLERLCARVPYSRNEIRFQDHGSYDPLLVTKLVKNYRSHDAILNFYSSAFYAGELEVEADRNIRESLCHLPFLPCPGIPIIFHGVHGENLQEEASPSWFNPAEVFQVIRYLQKLDQSGLCENDVGVVTPYRKQVEKIRSLMKRFGLPPYKVGSVEEFQGQERKAIIISTVRSCEEFLPFDLSHNMGFLFSKKRFNVAISRAKALLIVIGDPWLLSTDNYWRQLLDKCIHLGVYCGCTFNLPSP</sequence>
<evidence type="ECO:0000256" key="9">
    <source>
        <dbReference type="ARBA" id="ARBA00022884"/>
    </source>
</evidence>
<dbReference type="Pfam" id="PF13087">
    <property type="entry name" value="AAA_12"/>
    <property type="match status" value="1"/>
</dbReference>
<evidence type="ECO:0000259" key="13">
    <source>
        <dbReference type="PROSITE" id="PS51192"/>
    </source>
</evidence>
<evidence type="ECO:0000256" key="2">
    <source>
        <dbReference type="ARBA" id="ARBA00005601"/>
    </source>
</evidence>
<dbReference type="Proteomes" id="UP000677054">
    <property type="component" value="Unassembled WGS sequence"/>
</dbReference>
<evidence type="ECO:0000256" key="3">
    <source>
        <dbReference type="ARBA" id="ARBA00012552"/>
    </source>
</evidence>
<keyword evidence="8" id="KW-0067">ATP-binding</keyword>
<evidence type="ECO:0000256" key="4">
    <source>
        <dbReference type="ARBA" id="ARBA00022490"/>
    </source>
</evidence>
<dbReference type="GO" id="GO:0003723">
    <property type="term" value="F:RNA binding"/>
    <property type="evidence" value="ECO:0007669"/>
    <property type="project" value="UniProtKB-KW"/>
</dbReference>
<accession>A0A7R9FQP6</accession>
<evidence type="ECO:0000313" key="15">
    <source>
        <dbReference type="Proteomes" id="UP000677054"/>
    </source>
</evidence>
<comment type="catalytic activity">
    <reaction evidence="11">
        <text>ATP + H2O = ADP + phosphate + H(+)</text>
        <dbReference type="Rhea" id="RHEA:13065"/>
        <dbReference type="ChEBI" id="CHEBI:15377"/>
        <dbReference type="ChEBI" id="CHEBI:15378"/>
        <dbReference type="ChEBI" id="CHEBI:30616"/>
        <dbReference type="ChEBI" id="CHEBI:43474"/>
        <dbReference type="ChEBI" id="CHEBI:456216"/>
        <dbReference type="EC" id="3.6.4.13"/>
    </reaction>
</comment>
<dbReference type="GO" id="GO:0005524">
    <property type="term" value="F:ATP binding"/>
    <property type="evidence" value="ECO:0007669"/>
    <property type="project" value="UniProtKB-KW"/>
</dbReference>
<evidence type="ECO:0000256" key="6">
    <source>
        <dbReference type="ARBA" id="ARBA00022801"/>
    </source>
</evidence>
<dbReference type="PANTHER" id="PTHR45418:SF1">
    <property type="entry name" value="CANCER_TESTIS ANTIGEN 55"/>
    <property type="match status" value="1"/>
</dbReference>
<dbReference type="EMBL" id="CAJPEV010003472">
    <property type="protein sequence ID" value="CAG0899830.1"/>
    <property type="molecule type" value="Genomic_DNA"/>
</dbReference>
<dbReference type="EMBL" id="LR902989">
    <property type="protein sequence ID" value="CAD7251342.1"/>
    <property type="molecule type" value="Genomic_DNA"/>
</dbReference>
<evidence type="ECO:0000313" key="14">
    <source>
        <dbReference type="EMBL" id="CAD7251342.1"/>
    </source>
</evidence>
<dbReference type="InterPro" id="IPR014001">
    <property type="entry name" value="Helicase_ATP-bd"/>
</dbReference>
<keyword evidence="15" id="KW-1185">Reference proteome</keyword>
<dbReference type="CDD" id="cd18078">
    <property type="entry name" value="DEXXQc_Mov10L1"/>
    <property type="match status" value="1"/>
</dbReference>